<evidence type="ECO:0000256" key="1">
    <source>
        <dbReference type="SAM" id="MobiDB-lite"/>
    </source>
</evidence>
<feature type="compositionally biased region" description="Basic and acidic residues" evidence="1">
    <location>
        <begin position="16"/>
        <end position="40"/>
    </location>
</feature>
<dbReference type="EMBL" id="ADLN01000006">
    <property type="protein sequence ID" value="EHI61262.1"/>
    <property type="molecule type" value="Genomic_DNA"/>
</dbReference>
<evidence type="ECO:0000256" key="2">
    <source>
        <dbReference type="SAM" id="Phobius"/>
    </source>
</evidence>
<dbReference type="PATRIC" id="fig|742737.3.peg.874"/>
<organism evidence="3 4">
    <name type="scientific">Hungatella hathewayi WAL-18680</name>
    <dbReference type="NCBI Taxonomy" id="742737"/>
    <lineage>
        <taxon>Bacteria</taxon>
        <taxon>Bacillati</taxon>
        <taxon>Bacillota</taxon>
        <taxon>Clostridia</taxon>
        <taxon>Lachnospirales</taxon>
        <taxon>Lachnospiraceae</taxon>
        <taxon>Hungatella</taxon>
    </lineage>
</organism>
<comment type="caution">
    <text evidence="3">The sequence shown here is derived from an EMBL/GenBank/DDBJ whole genome shotgun (WGS) entry which is preliminary data.</text>
</comment>
<protein>
    <submittedName>
        <fullName evidence="3">Uncharacterized protein</fullName>
    </submittedName>
</protein>
<keyword evidence="4" id="KW-1185">Reference proteome</keyword>
<feature type="transmembrane region" description="Helical" evidence="2">
    <location>
        <begin position="70"/>
        <end position="94"/>
    </location>
</feature>
<proteinExistence type="predicted"/>
<evidence type="ECO:0000313" key="3">
    <source>
        <dbReference type="EMBL" id="EHI61262.1"/>
    </source>
</evidence>
<gene>
    <name evidence="3" type="ORF">HMPREF9473_00877</name>
</gene>
<dbReference type="AlphaFoldDB" id="G5IBF5"/>
<sequence>MREQKRNQESQQEDLQEGRQVDWKERQKEKRQENQREKQPENGQIGGAPISGPAGTKTSRSKHRHRRNRWISVTVVLLVVILGSAAAVSCYGFPTPIQAQLDIRPEKHAQKGTLTSGESGEAKPVEAGSFRVMLNQLPTIEIGSQDCNIEYENPEENHYSSRISLYLKETGRLIGGTTRVDPGYYVESVRLKESLPPGEYPVTVRIELFEDKTPAGEMSIDITLRMIENQEGETG</sequence>
<accession>G5IBF5</accession>
<keyword evidence="2" id="KW-1133">Transmembrane helix</keyword>
<feature type="region of interest" description="Disordered" evidence="1">
    <location>
        <begin position="1"/>
        <end position="66"/>
    </location>
</feature>
<dbReference type="Proteomes" id="UP000005384">
    <property type="component" value="Unassembled WGS sequence"/>
</dbReference>
<dbReference type="RefSeq" id="WP_006778863.1">
    <property type="nucleotide sequence ID" value="NZ_CP040506.1"/>
</dbReference>
<reference evidence="3 4" key="1">
    <citation type="submission" date="2011-08" db="EMBL/GenBank/DDBJ databases">
        <title>The Genome Sequence of Clostridium hathewayi WAL-18680.</title>
        <authorList>
            <consortium name="The Broad Institute Genome Sequencing Platform"/>
            <person name="Earl A."/>
            <person name="Ward D."/>
            <person name="Feldgarden M."/>
            <person name="Gevers D."/>
            <person name="Finegold S.M."/>
            <person name="Summanen P.H."/>
            <person name="Molitoris D.R."/>
            <person name="Song M."/>
            <person name="Daigneault M."/>
            <person name="Allen-Vercoe E."/>
            <person name="Young S.K."/>
            <person name="Zeng Q."/>
            <person name="Gargeya S."/>
            <person name="Fitzgerald M."/>
            <person name="Haas B."/>
            <person name="Abouelleil A."/>
            <person name="Alvarado L."/>
            <person name="Arachchi H.M."/>
            <person name="Berlin A."/>
            <person name="Brown A."/>
            <person name="Chapman S.B."/>
            <person name="Chen Z."/>
            <person name="Dunbar C."/>
            <person name="Freedman E."/>
            <person name="Gearin G."/>
            <person name="Gellesch M."/>
            <person name="Goldberg J."/>
            <person name="Griggs A."/>
            <person name="Gujja S."/>
            <person name="Heiman D."/>
            <person name="Howarth C."/>
            <person name="Larson L."/>
            <person name="Lui A."/>
            <person name="MacDonald P.J.P."/>
            <person name="Montmayeur A."/>
            <person name="Murphy C."/>
            <person name="Neiman D."/>
            <person name="Pearson M."/>
            <person name="Priest M."/>
            <person name="Roberts A."/>
            <person name="Saif S."/>
            <person name="Shea T."/>
            <person name="Shenoy N."/>
            <person name="Sisk P."/>
            <person name="Stolte C."/>
            <person name="Sykes S."/>
            <person name="Wortman J."/>
            <person name="Nusbaum C."/>
            <person name="Birren B."/>
        </authorList>
    </citation>
    <scope>NUCLEOTIDE SEQUENCE [LARGE SCALE GENOMIC DNA]</scope>
    <source>
        <strain evidence="3 4">WAL-18680</strain>
    </source>
</reference>
<name>G5IBF5_9FIRM</name>
<dbReference type="HOGENOM" id="CLU_094165_0_0_9"/>
<keyword evidence="2" id="KW-0472">Membrane</keyword>
<evidence type="ECO:0000313" key="4">
    <source>
        <dbReference type="Proteomes" id="UP000005384"/>
    </source>
</evidence>
<keyword evidence="2" id="KW-0812">Transmembrane</keyword>
<dbReference type="OrthoDB" id="2166499at2"/>